<reference evidence="1 2" key="1">
    <citation type="submission" date="2020-04" db="EMBL/GenBank/DDBJ databases">
        <authorList>
            <person name="Klaysubun C."/>
            <person name="Duangmal K."/>
            <person name="Lipun K."/>
        </authorList>
    </citation>
    <scope>NUCLEOTIDE SEQUENCE [LARGE SCALE GENOMIC DNA]</scope>
    <source>
        <strain evidence="1 2">K10HN5</strain>
    </source>
</reference>
<keyword evidence="2" id="KW-1185">Reference proteome</keyword>
<organism evidence="1 2">
    <name type="scientific">Pseudonocardia acidicola</name>
    <dbReference type="NCBI Taxonomy" id="2724939"/>
    <lineage>
        <taxon>Bacteria</taxon>
        <taxon>Bacillati</taxon>
        <taxon>Actinomycetota</taxon>
        <taxon>Actinomycetes</taxon>
        <taxon>Pseudonocardiales</taxon>
        <taxon>Pseudonocardiaceae</taxon>
        <taxon>Pseudonocardia</taxon>
    </lineage>
</organism>
<evidence type="ECO:0000313" key="1">
    <source>
        <dbReference type="EMBL" id="NMH97352.1"/>
    </source>
</evidence>
<proteinExistence type="predicted"/>
<gene>
    <name evidence="1" type="ORF">HF526_08500</name>
</gene>
<name>A0ABX1S8Z3_9PSEU</name>
<evidence type="ECO:0000313" key="2">
    <source>
        <dbReference type="Proteomes" id="UP000820669"/>
    </source>
</evidence>
<sequence>MYGQVVIETEWAGLRRPLLEIERLNIAGRGIEITQDAYDAAGRYAE</sequence>
<comment type="caution">
    <text evidence="1">The sequence shown here is derived from an EMBL/GenBank/DDBJ whole genome shotgun (WGS) entry which is preliminary data.</text>
</comment>
<protein>
    <submittedName>
        <fullName evidence="1">Uncharacterized protein</fullName>
    </submittedName>
</protein>
<dbReference type="Proteomes" id="UP000820669">
    <property type="component" value="Unassembled WGS sequence"/>
</dbReference>
<dbReference type="EMBL" id="JAAXLA010000011">
    <property type="protein sequence ID" value="NMH97352.1"/>
    <property type="molecule type" value="Genomic_DNA"/>
</dbReference>
<accession>A0ABX1S8Z3</accession>
<dbReference type="RefSeq" id="WP_169380796.1">
    <property type="nucleotide sequence ID" value="NZ_JAAXLA010000011.1"/>
</dbReference>